<evidence type="ECO:0000256" key="2">
    <source>
        <dbReference type="ARBA" id="ARBA00016807"/>
    </source>
</evidence>
<dbReference type="Pfam" id="PF13873">
    <property type="entry name" value="Myb_DNA-bind_5"/>
    <property type="match status" value="1"/>
</dbReference>
<evidence type="ECO:0000313" key="7">
    <source>
        <dbReference type="Proteomes" id="UP001292094"/>
    </source>
</evidence>
<dbReference type="AlphaFoldDB" id="A0AAE1P846"/>
<feature type="region of interest" description="Disordered" evidence="4">
    <location>
        <begin position="39"/>
        <end position="62"/>
    </location>
</feature>
<evidence type="ECO:0000259" key="5">
    <source>
        <dbReference type="Pfam" id="PF13873"/>
    </source>
</evidence>
<comment type="function">
    <text evidence="3">Involved in transvection phenomena (= synapsis-dependent gene expression), where the synaptic pairing of chromosomes carrying genes with which zeste interacts influences the expression of these genes. Zeste binds to DNA and stimulates transcription from a nearby promoter.</text>
</comment>
<accession>A0AAE1P846</accession>
<evidence type="ECO:0000256" key="1">
    <source>
        <dbReference type="ARBA" id="ARBA00011764"/>
    </source>
</evidence>
<gene>
    <name evidence="6" type="ORF">Pmani_024838</name>
</gene>
<evidence type="ECO:0000256" key="3">
    <source>
        <dbReference type="ARBA" id="ARBA00025466"/>
    </source>
</evidence>
<protein>
    <recommendedName>
        <fullName evidence="2">Regulatory protein zeste</fullName>
    </recommendedName>
</protein>
<dbReference type="InterPro" id="IPR028002">
    <property type="entry name" value="Myb_DNA-bind_5"/>
</dbReference>
<feature type="compositionally biased region" description="Low complexity" evidence="4">
    <location>
        <begin position="52"/>
        <end position="62"/>
    </location>
</feature>
<feature type="domain" description="Myb/SANT-like DNA-binding" evidence="5">
    <location>
        <begin position="3"/>
        <end position="45"/>
    </location>
</feature>
<dbReference type="EMBL" id="JAWZYT010002611">
    <property type="protein sequence ID" value="KAK4303248.1"/>
    <property type="molecule type" value="Genomic_DNA"/>
</dbReference>
<comment type="caution">
    <text evidence="6">The sequence shown here is derived from an EMBL/GenBank/DDBJ whole genome shotgun (WGS) entry which is preliminary data.</text>
</comment>
<evidence type="ECO:0000313" key="6">
    <source>
        <dbReference type="EMBL" id="KAK4303248.1"/>
    </source>
</evidence>
<reference evidence="6" key="1">
    <citation type="submission" date="2023-11" db="EMBL/GenBank/DDBJ databases">
        <title>Genome assemblies of two species of porcelain crab, Petrolisthes cinctipes and Petrolisthes manimaculis (Anomura: Porcellanidae).</title>
        <authorList>
            <person name="Angst P."/>
        </authorList>
    </citation>
    <scope>NUCLEOTIDE SEQUENCE</scope>
    <source>
        <strain evidence="6">PB745_02</strain>
        <tissue evidence="6">Gill</tissue>
    </source>
</reference>
<comment type="subunit">
    <text evidence="1">Self-associates forming complexes of several hundred monomers.</text>
</comment>
<feature type="compositionally biased region" description="Polar residues" evidence="4">
    <location>
        <begin position="42"/>
        <end position="51"/>
    </location>
</feature>
<dbReference type="Proteomes" id="UP001292094">
    <property type="component" value="Unassembled WGS sequence"/>
</dbReference>
<evidence type="ECO:0000256" key="4">
    <source>
        <dbReference type="SAM" id="MobiDB-lite"/>
    </source>
</evidence>
<proteinExistence type="predicted"/>
<name>A0AAE1P846_9EUCA</name>
<organism evidence="6 7">
    <name type="scientific">Petrolisthes manimaculis</name>
    <dbReference type="NCBI Taxonomy" id="1843537"/>
    <lineage>
        <taxon>Eukaryota</taxon>
        <taxon>Metazoa</taxon>
        <taxon>Ecdysozoa</taxon>
        <taxon>Arthropoda</taxon>
        <taxon>Crustacea</taxon>
        <taxon>Multicrustacea</taxon>
        <taxon>Malacostraca</taxon>
        <taxon>Eumalacostraca</taxon>
        <taxon>Eucarida</taxon>
        <taxon>Decapoda</taxon>
        <taxon>Pleocyemata</taxon>
        <taxon>Anomura</taxon>
        <taxon>Galatheoidea</taxon>
        <taxon>Porcellanidae</taxon>
        <taxon>Petrolisthes</taxon>
    </lineage>
</organism>
<keyword evidence="7" id="KW-1185">Reference proteome</keyword>
<sequence>MQRTQHMGEEERLLLLDLINQKKDVIPSKATDARMIPAKTQAWEQGSSTRASGSSPLSVPPSGVGWIPRIASQYARWM</sequence>